<feature type="transmembrane region" description="Helical" evidence="6">
    <location>
        <begin position="141"/>
        <end position="168"/>
    </location>
</feature>
<proteinExistence type="inferred from homology"/>
<dbReference type="PANTHER" id="PTHR31123">
    <property type="entry name" value="ACCUMULATION OF DYADS PROTEIN 2-RELATED"/>
    <property type="match status" value="1"/>
</dbReference>
<evidence type="ECO:0000256" key="6">
    <source>
        <dbReference type="SAM" id="Phobius"/>
    </source>
</evidence>
<dbReference type="OrthoDB" id="3648309at2759"/>
<evidence type="ECO:0000256" key="3">
    <source>
        <dbReference type="ARBA" id="ARBA00022692"/>
    </source>
</evidence>
<dbReference type="GO" id="GO:0015123">
    <property type="term" value="F:acetate transmembrane transporter activity"/>
    <property type="evidence" value="ECO:0007669"/>
    <property type="project" value="TreeGrafter"/>
</dbReference>
<dbReference type="Pfam" id="PF01184">
    <property type="entry name" value="Gpr1_Fun34_YaaH"/>
    <property type="match status" value="1"/>
</dbReference>
<accession>A0A0D2BTD7</accession>
<feature type="transmembrane region" description="Helical" evidence="6">
    <location>
        <begin position="175"/>
        <end position="195"/>
    </location>
</feature>
<dbReference type="HOGENOM" id="CLU_051062_4_1_1"/>
<dbReference type="VEuPathDB" id="FungiDB:PV08_02260"/>
<dbReference type="Proteomes" id="UP000053328">
    <property type="component" value="Unassembled WGS sequence"/>
</dbReference>
<reference evidence="7 8" key="1">
    <citation type="submission" date="2015-01" db="EMBL/GenBank/DDBJ databases">
        <title>The Genome Sequence of Exophiala spinifera CBS89968.</title>
        <authorList>
            <consortium name="The Broad Institute Genomics Platform"/>
            <person name="Cuomo C."/>
            <person name="de Hoog S."/>
            <person name="Gorbushina A."/>
            <person name="Stielow B."/>
            <person name="Teixiera M."/>
            <person name="Abouelleil A."/>
            <person name="Chapman S.B."/>
            <person name="Priest M."/>
            <person name="Young S.K."/>
            <person name="Wortman J."/>
            <person name="Nusbaum C."/>
            <person name="Birren B."/>
        </authorList>
    </citation>
    <scope>NUCLEOTIDE SEQUENCE [LARGE SCALE GENOMIC DNA]</scope>
    <source>
        <strain evidence="7 8">CBS 89968</strain>
    </source>
</reference>
<dbReference type="GeneID" id="27329343"/>
<dbReference type="STRING" id="91928.A0A0D2BTD7"/>
<feature type="transmembrane region" description="Helical" evidence="6">
    <location>
        <begin position="102"/>
        <end position="121"/>
    </location>
</feature>
<dbReference type="EMBL" id="KN847492">
    <property type="protein sequence ID" value="KIW21680.1"/>
    <property type="molecule type" value="Genomic_DNA"/>
</dbReference>
<evidence type="ECO:0000313" key="7">
    <source>
        <dbReference type="EMBL" id="KIW21680.1"/>
    </source>
</evidence>
<keyword evidence="8" id="KW-1185">Reference proteome</keyword>
<dbReference type="AlphaFoldDB" id="A0A0D2BTD7"/>
<organism evidence="7 8">
    <name type="scientific">Exophiala spinifera</name>
    <dbReference type="NCBI Taxonomy" id="91928"/>
    <lineage>
        <taxon>Eukaryota</taxon>
        <taxon>Fungi</taxon>
        <taxon>Dikarya</taxon>
        <taxon>Ascomycota</taxon>
        <taxon>Pezizomycotina</taxon>
        <taxon>Eurotiomycetes</taxon>
        <taxon>Chaetothyriomycetidae</taxon>
        <taxon>Chaetothyriales</taxon>
        <taxon>Herpotrichiellaceae</taxon>
        <taxon>Exophiala</taxon>
    </lineage>
</organism>
<keyword evidence="5 6" id="KW-0472">Membrane</keyword>
<dbReference type="InterPro" id="IPR000791">
    <property type="entry name" value="Gpr1/Fun34/SatP-like"/>
</dbReference>
<comment type="similarity">
    <text evidence="2">Belongs to the acetate uptake transporter (AceTr) (TC 2.A.96) family.</text>
</comment>
<dbReference type="InterPro" id="IPR051633">
    <property type="entry name" value="AceTr"/>
</dbReference>
<keyword evidence="4 6" id="KW-1133">Transmembrane helix</keyword>
<keyword evidence="3 6" id="KW-0812">Transmembrane</keyword>
<gene>
    <name evidence="7" type="ORF">PV08_02260</name>
</gene>
<evidence type="ECO:0000256" key="2">
    <source>
        <dbReference type="ARBA" id="ARBA00005587"/>
    </source>
</evidence>
<comment type="subcellular location">
    <subcellularLocation>
        <location evidence="1">Membrane</location>
        <topology evidence="1">Multi-pass membrane protein</topology>
    </subcellularLocation>
</comment>
<dbReference type="PANTHER" id="PTHR31123:SF4">
    <property type="entry name" value="PROTEIN ALCS"/>
    <property type="match status" value="1"/>
</dbReference>
<evidence type="ECO:0000256" key="1">
    <source>
        <dbReference type="ARBA" id="ARBA00004141"/>
    </source>
</evidence>
<evidence type="ECO:0000256" key="4">
    <source>
        <dbReference type="ARBA" id="ARBA00022989"/>
    </source>
</evidence>
<protein>
    <submittedName>
        <fullName evidence="7">Uncharacterized protein</fullName>
    </submittedName>
</protein>
<feature type="transmembrane region" description="Helical" evidence="6">
    <location>
        <begin position="74"/>
        <end position="95"/>
    </location>
</feature>
<dbReference type="GO" id="GO:0005886">
    <property type="term" value="C:plasma membrane"/>
    <property type="evidence" value="ECO:0007669"/>
    <property type="project" value="TreeGrafter"/>
</dbReference>
<feature type="transmembrane region" description="Helical" evidence="6">
    <location>
        <begin position="201"/>
        <end position="219"/>
    </location>
</feature>
<name>A0A0D2BTD7_9EURO</name>
<evidence type="ECO:0000313" key="8">
    <source>
        <dbReference type="Proteomes" id="UP000053328"/>
    </source>
</evidence>
<evidence type="ECO:0000256" key="5">
    <source>
        <dbReference type="ARBA" id="ARBA00023136"/>
    </source>
</evidence>
<sequence>MGSPVHSDFIRADTSKIEPSITHTVSNGAVSMSPELFEKLYLTPKVHRAGGNIKRFANPTPLGFIGQVSATPPWWLPAEIFFFVGPVLLILTCIFEWVMGNLFPMMVCGVLAVFWLSFGMLKLPTLNLEAPYTSADSGPAGALSTGFNAVIALYLIVWGFTIFTFLILSIRTNVVFVMIFVSVTVGVFVLSGAYWKAGGAIIFVAGALARYMVIVMMAVEMQYPVFLPVGDLSHCWEKPAGRGFTTDDEV</sequence>
<dbReference type="RefSeq" id="XP_016241896.1">
    <property type="nucleotide sequence ID" value="XM_016376620.1"/>
</dbReference>